<dbReference type="EMBL" id="BNAG01000002">
    <property type="protein sequence ID" value="GHE62922.1"/>
    <property type="molecule type" value="Genomic_DNA"/>
</dbReference>
<proteinExistence type="predicted"/>
<dbReference type="InterPro" id="IPR000182">
    <property type="entry name" value="GNAT_dom"/>
</dbReference>
<reference evidence="5" key="1">
    <citation type="journal article" date="2019" name="Int. J. Syst. Evol. Microbiol.">
        <title>The Global Catalogue of Microorganisms (GCM) 10K type strain sequencing project: providing services to taxonomists for standard genome sequencing and annotation.</title>
        <authorList>
            <consortium name="The Broad Institute Genomics Platform"/>
            <consortium name="The Broad Institute Genome Sequencing Center for Infectious Disease"/>
            <person name="Wu L."/>
            <person name="Ma J."/>
        </authorList>
    </citation>
    <scope>NUCLEOTIDE SEQUENCE [LARGE SCALE GENOMIC DNA]</scope>
    <source>
        <strain evidence="5">CGMCC 1.15111</strain>
    </source>
</reference>
<organism evidence="4 5">
    <name type="scientific">Roseivirga thermotolerans</name>
    <dbReference type="NCBI Taxonomy" id="1758176"/>
    <lineage>
        <taxon>Bacteria</taxon>
        <taxon>Pseudomonadati</taxon>
        <taxon>Bacteroidota</taxon>
        <taxon>Cytophagia</taxon>
        <taxon>Cytophagales</taxon>
        <taxon>Roseivirgaceae</taxon>
        <taxon>Roseivirga</taxon>
    </lineage>
</organism>
<dbReference type="RefSeq" id="WP_189629874.1">
    <property type="nucleotide sequence ID" value="NZ_BNAG01000002.1"/>
</dbReference>
<comment type="caution">
    <text evidence="4">The sequence shown here is derived from an EMBL/GenBank/DDBJ whole genome shotgun (WGS) entry which is preliminary data.</text>
</comment>
<sequence length="193" mass="22043">MKSAISIRIVKLSDAAPMLSIYSPIVQETATSFELTPPPLEEFEQRILTYGTKAPWLVAEENGVVTGYAYATDHRSRKAYQWNQEVTVYVHPNHRNKGIARKLYLQLLHMLQAMNYCKAIAVITVPNQASIGFHQALGFRHIGEMKNVGYKLGRWHTTSWWDLDLHQSDASPQPLKSLQDILSQFGFQDWSIK</sequence>
<dbReference type="Pfam" id="PF13420">
    <property type="entry name" value="Acetyltransf_4"/>
    <property type="match status" value="1"/>
</dbReference>
<dbReference type="Proteomes" id="UP000658258">
    <property type="component" value="Unassembled WGS sequence"/>
</dbReference>
<feature type="domain" description="N-acetyltransferase" evidence="3">
    <location>
        <begin position="5"/>
        <end position="164"/>
    </location>
</feature>
<protein>
    <submittedName>
        <fullName evidence="4">Hypothetical phosphinothricin N-acetyltransferase</fullName>
    </submittedName>
</protein>
<name>A0ABQ3I840_9BACT</name>
<keyword evidence="1" id="KW-0808">Transferase</keyword>
<evidence type="ECO:0000256" key="2">
    <source>
        <dbReference type="ARBA" id="ARBA00023315"/>
    </source>
</evidence>
<dbReference type="PROSITE" id="PS51186">
    <property type="entry name" value="GNAT"/>
    <property type="match status" value="1"/>
</dbReference>
<keyword evidence="5" id="KW-1185">Reference proteome</keyword>
<dbReference type="PANTHER" id="PTHR43072">
    <property type="entry name" value="N-ACETYLTRANSFERASE"/>
    <property type="match status" value="1"/>
</dbReference>
<evidence type="ECO:0000256" key="1">
    <source>
        <dbReference type="ARBA" id="ARBA00022679"/>
    </source>
</evidence>
<dbReference type="SUPFAM" id="SSF55729">
    <property type="entry name" value="Acyl-CoA N-acyltransferases (Nat)"/>
    <property type="match status" value="1"/>
</dbReference>
<dbReference type="PANTHER" id="PTHR43072:SF23">
    <property type="entry name" value="UPF0039 PROTEIN C11D3.02C"/>
    <property type="match status" value="1"/>
</dbReference>
<evidence type="ECO:0000259" key="3">
    <source>
        <dbReference type="PROSITE" id="PS51186"/>
    </source>
</evidence>
<dbReference type="Gene3D" id="3.40.630.30">
    <property type="match status" value="1"/>
</dbReference>
<evidence type="ECO:0000313" key="5">
    <source>
        <dbReference type="Proteomes" id="UP000658258"/>
    </source>
</evidence>
<dbReference type="CDD" id="cd04301">
    <property type="entry name" value="NAT_SF"/>
    <property type="match status" value="1"/>
</dbReference>
<evidence type="ECO:0000313" key="4">
    <source>
        <dbReference type="EMBL" id="GHE62922.1"/>
    </source>
</evidence>
<dbReference type="InterPro" id="IPR016181">
    <property type="entry name" value="Acyl_CoA_acyltransferase"/>
</dbReference>
<gene>
    <name evidence="4" type="ORF">GCM10011340_17790</name>
</gene>
<accession>A0ABQ3I840</accession>
<keyword evidence="2" id="KW-0012">Acyltransferase</keyword>